<proteinExistence type="predicted"/>
<feature type="signal peptide" evidence="1">
    <location>
        <begin position="1"/>
        <end position="25"/>
    </location>
</feature>
<feature type="chain" id="PRO_5006621299" description="Membrane-associated protein" evidence="1">
    <location>
        <begin position="26"/>
        <end position="50"/>
    </location>
</feature>
<keyword evidence="3" id="KW-1185">Reference proteome</keyword>
<dbReference type="EMBL" id="CYKH01000208">
    <property type="protein sequence ID" value="CUE88867.1"/>
    <property type="molecule type" value="Genomic_DNA"/>
</dbReference>
<evidence type="ECO:0000313" key="3">
    <source>
        <dbReference type="Proteomes" id="UP000051952"/>
    </source>
</evidence>
<protein>
    <recommendedName>
        <fullName evidence="4">Membrane-associated protein</fullName>
    </recommendedName>
</protein>
<evidence type="ECO:0000313" key="2">
    <source>
        <dbReference type="EMBL" id="CUE88867.1"/>
    </source>
</evidence>
<dbReference type="VEuPathDB" id="TriTrypDB:BSAL_57080"/>
<evidence type="ECO:0008006" key="4">
    <source>
        <dbReference type="Google" id="ProtNLM"/>
    </source>
</evidence>
<organism evidence="2 3">
    <name type="scientific">Bodo saltans</name>
    <name type="common">Flagellated protozoan</name>
    <dbReference type="NCBI Taxonomy" id="75058"/>
    <lineage>
        <taxon>Eukaryota</taxon>
        <taxon>Discoba</taxon>
        <taxon>Euglenozoa</taxon>
        <taxon>Kinetoplastea</taxon>
        <taxon>Metakinetoplastina</taxon>
        <taxon>Eubodonida</taxon>
        <taxon>Bodonidae</taxon>
        <taxon>Bodo</taxon>
    </lineage>
</organism>
<keyword evidence="1" id="KW-0732">Signal</keyword>
<accession>A0A0S4IJK3</accession>
<reference evidence="3" key="1">
    <citation type="submission" date="2015-09" db="EMBL/GenBank/DDBJ databases">
        <authorList>
            <consortium name="Pathogen Informatics"/>
        </authorList>
    </citation>
    <scope>NUCLEOTIDE SEQUENCE [LARGE SCALE GENOMIC DNA]</scope>
    <source>
        <strain evidence="3">Lake Konstanz</strain>
    </source>
</reference>
<name>A0A0S4IJK3_BODSA</name>
<gene>
    <name evidence="2" type="ORF">BSAL_57080</name>
</gene>
<dbReference type="AlphaFoldDB" id="A0A0S4IJK3"/>
<evidence type="ECO:0000256" key="1">
    <source>
        <dbReference type="SAM" id="SignalP"/>
    </source>
</evidence>
<sequence>MLRAMSHLPVVLFITAVISYRCCHSETGTIIEASCVASGYRGDVLRGDLQ</sequence>
<dbReference type="Proteomes" id="UP000051952">
    <property type="component" value="Unassembled WGS sequence"/>
</dbReference>